<dbReference type="Gene3D" id="3.40.630.30">
    <property type="match status" value="1"/>
</dbReference>
<dbReference type="RefSeq" id="WP_109404748.1">
    <property type="nucleotide sequence ID" value="NZ_QFFG01000003.1"/>
</dbReference>
<reference evidence="2 3" key="1">
    <citation type="submission" date="2018-05" db="EMBL/GenBank/DDBJ databases">
        <title>Polaribacter aquimarinus sp. nov., isolated from sediment in a sediment of sea.</title>
        <authorList>
            <person name="Lu D."/>
        </authorList>
    </citation>
    <scope>NUCLEOTIDE SEQUENCE [LARGE SCALE GENOMIC DNA]</scope>
    <source>
        <strain evidence="2 3">ZY113</strain>
    </source>
</reference>
<dbReference type="SUPFAM" id="SSF55729">
    <property type="entry name" value="Acyl-CoA N-acyltransferases (Nat)"/>
    <property type="match status" value="1"/>
</dbReference>
<dbReference type="CDD" id="cd04301">
    <property type="entry name" value="NAT_SF"/>
    <property type="match status" value="1"/>
</dbReference>
<gene>
    <name evidence="2" type="ORF">DIS07_08125</name>
</gene>
<dbReference type="GO" id="GO:0016747">
    <property type="term" value="F:acyltransferase activity, transferring groups other than amino-acyl groups"/>
    <property type="evidence" value="ECO:0007669"/>
    <property type="project" value="InterPro"/>
</dbReference>
<dbReference type="InterPro" id="IPR016181">
    <property type="entry name" value="Acyl_CoA_acyltransferase"/>
</dbReference>
<feature type="domain" description="N-acetyltransferase" evidence="1">
    <location>
        <begin position="2"/>
        <end position="172"/>
    </location>
</feature>
<name>A0A2U2JA31_9FLAO</name>
<dbReference type="Pfam" id="PF00583">
    <property type="entry name" value="Acetyltransf_1"/>
    <property type="match status" value="1"/>
</dbReference>
<evidence type="ECO:0000313" key="2">
    <source>
        <dbReference type="EMBL" id="PWG05203.1"/>
    </source>
</evidence>
<accession>A0A2U2JA31</accession>
<sequence>MITIKEANISDTQIIALLGRITFNESHSQYIENKNEVLSFCDASFNVSKITKDLEDKNNIFWLIYDDELPVGFAKVILHKTLDFVIEKRVCQLDKIYILNDFLGKKLGSQLHHKVIEKVTELKFDVIWLVTYILNYKAIQFYELNNYKKAGFIDFVVENKGYKNHVLVKKLK</sequence>
<keyword evidence="3" id="KW-1185">Reference proteome</keyword>
<dbReference type="EMBL" id="QFFG01000003">
    <property type="protein sequence ID" value="PWG05203.1"/>
    <property type="molecule type" value="Genomic_DNA"/>
</dbReference>
<proteinExistence type="predicted"/>
<organism evidence="2 3">
    <name type="scientific">Polaribacter aquimarinus</name>
    <dbReference type="NCBI Taxonomy" id="2100726"/>
    <lineage>
        <taxon>Bacteria</taxon>
        <taxon>Pseudomonadati</taxon>
        <taxon>Bacteroidota</taxon>
        <taxon>Flavobacteriia</taxon>
        <taxon>Flavobacteriales</taxon>
        <taxon>Flavobacteriaceae</taxon>
    </lineage>
</organism>
<comment type="caution">
    <text evidence="2">The sequence shown here is derived from an EMBL/GenBank/DDBJ whole genome shotgun (WGS) entry which is preliminary data.</text>
</comment>
<evidence type="ECO:0000259" key="1">
    <source>
        <dbReference type="PROSITE" id="PS51186"/>
    </source>
</evidence>
<evidence type="ECO:0000313" key="3">
    <source>
        <dbReference type="Proteomes" id="UP000245670"/>
    </source>
</evidence>
<dbReference type="Proteomes" id="UP000245670">
    <property type="component" value="Unassembled WGS sequence"/>
</dbReference>
<dbReference type="OrthoDB" id="7205533at2"/>
<dbReference type="InterPro" id="IPR000182">
    <property type="entry name" value="GNAT_dom"/>
</dbReference>
<dbReference type="PROSITE" id="PS51186">
    <property type="entry name" value="GNAT"/>
    <property type="match status" value="1"/>
</dbReference>
<dbReference type="AlphaFoldDB" id="A0A2U2JA31"/>
<protein>
    <recommendedName>
        <fullName evidence="1">N-acetyltransferase domain-containing protein</fullName>
    </recommendedName>
</protein>